<gene>
    <name evidence="2" type="ORF">N475_18765</name>
</gene>
<dbReference type="AlphaFoldDB" id="A0A166W426"/>
<dbReference type="GeneID" id="57363828"/>
<dbReference type="RefSeq" id="WP_063365577.1">
    <property type="nucleotide sequence ID" value="NZ_AQHB01000035.1"/>
</dbReference>
<sequence length="121" mass="13955">MLKSISILLIFLSTTLLSACQFTPGKIGVTEKYYDFDHKVHYEQIKYSDDHYYLKIKADSYNHFLQQSVFLLRHSQSLCQGQKTQLLLQGGVQKFDRLPTTPRAYEPDLQAEVTCISSESD</sequence>
<evidence type="ECO:0000313" key="3">
    <source>
        <dbReference type="Proteomes" id="UP000076643"/>
    </source>
</evidence>
<keyword evidence="3" id="KW-1185">Reference proteome</keyword>
<dbReference type="PATRIC" id="fig|1365250.3.peg.3352"/>
<proteinExistence type="predicted"/>
<dbReference type="PROSITE" id="PS51257">
    <property type="entry name" value="PROKAR_LIPOPROTEIN"/>
    <property type="match status" value="1"/>
</dbReference>
<organism evidence="2 3">
    <name type="scientific">Pseudoalteromonas luteoviolacea DSM 6061</name>
    <dbReference type="NCBI Taxonomy" id="1365250"/>
    <lineage>
        <taxon>Bacteria</taxon>
        <taxon>Pseudomonadati</taxon>
        <taxon>Pseudomonadota</taxon>
        <taxon>Gammaproteobacteria</taxon>
        <taxon>Alteromonadales</taxon>
        <taxon>Pseudoalteromonadaceae</taxon>
        <taxon>Pseudoalteromonas</taxon>
    </lineage>
</organism>
<name>A0A166W426_9GAMM</name>
<evidence type="ECO:0000313" key="2">
    <source>
        <dbReference type="EMBL" id="KZN35386.1"/>
    </source>
</evidence>
<evidence type="ECO:0008006" key="4">
    <source>
        <dbReference type="Google" id="ProtNLM"/>
    </source>
</evidence>
<protein>
    <recommendedName>
        <fullName evidence="4">Lipoprotein</fullName>
    </recommendedName>
</protein>
<comment type="caution">
    <text evidence="2">The sequence shown here is derived from an EMBL/GenBank/DDBJ whole genome shotgun (WGS) entry which is preliminary data.</text>
</comment>
<accession>A0A166W426</accession>
<dbReference type="Proteomes" id="UP000076643">
    <property type="component" value="Unassembled WGS sequence"/>
</dbReference>
<evidence type="ECO:0000256" key="1">
    <source>
        <dbReference type="SAM" id="SignalP"/>
    </source>
</evidence>
<dbReference type="EMBL" id="AUYB01000112">
    <property type="protein sequence ID" value="KZN35386.1"/>
    <property type="molecule type" value="Genomic_DNA"/>
</dbReference>
<reference evidence="2 3" key="1">
    <citation type="submission" date="2013-07" db="EMBL/GenBank/DDBJ databases">
        <title>Comparative Genomic and Metabolomic Analysis of Twelve Strains of Pseudoalteromonas luteoviolacea.</title>
        <authorList>
            <person name="Vynne N.G."/>
            <person name="Mansson M."/>
            <person name="Gram L."/>
        </authorList>
    </citation>
    <scope>NUCLEOTIDE SEQUENCE [LARGE SCALE GENOMIC DNA]</scope>
    <source>
        <strain evidence="2 3">DSM 6061</strain>
    </source>
</reference>
<feature type="signal peptide" evidence="1">
    <location>
        <begin position="1"/>
        <end position="19"/>
    </location>
</feature>
<keyword evidence="1" id="KW-0732">Signal</keyword>
<feature type="chain" id="PRO_5007881599" description="Lipoprotein" evidence="1">
    <location>
        <begin position="20"/>
        <end position="121"/>
    </location>
</feature>